<dbReference type="EMBL" id="JAPDRK010000004">
    <property type="protein sequence ID" value="KAJ9613073.1"/>
    <property type="molecule type" value="Genomic_DNA"/>
</dbReference>
<keyword evidence="4" id="KW-0804">Transcription</keyword>
<dbReference type="InterPro" id="IPR001138">
    <property type="entry name" value="Zn2Cys6_DnaBD"/>
</dbReference>
<dbReference type="CDD" id="cd00067">
    <property type="entry name" value="GAL4"/>
    <property type="match status" value="1"/>
</dbReference>
<accession>A0AA38XGI9</accession>
<evidence type="ECO:0000256" key="5">
    <source>
        <dbReference type="ARBA" id="ARBA00023242"/>
    </source>
</evidence>
<evidence type="ECO:0000256" key="4">
    <source>
        <dbReference type="ARBA" id="ARBA00023163"/>
    </source>
</evidence>
<sequence>MDVVESASKRRACVRCATAKARCTSNGTDQGCDRCRRLKRECILEETPRRKKQKQSTRVKALEEKVETLLNLLGPDKVGGGNTNSHATVDTRTPAPTEDGCPTSRSAKSTSAPSTIDDGKGFDVIESGTLSITTADALLNKYKRVHSKYFPFVIVAPEVDAGTLRVQSPVLFLAVMTTCVEGDHTLQRRLGVEMKRILSERIIVGNERDLDLLQGLLVLLGWNHYHFSPMRKQLYMLLQMAVGLVIDLDLDRLAIMRKELAMTHTTWIDNCCHILDVEQELPTDIYVTALVNARRLVQTVGDRFSYGDVSAIRLQNDVVIEMSVNSFKKTVEQLESTPAFSYAHGNYSLILELKALLITIHEAALYRDRDANSPSQNSHLWDLLTSARAYLHYVLSIPRDAITVLPATFFNLLPYALIVLSTVSRLPSTAGWDSSIAKREADVVNLGLRVKTKFGDELSASAPNASIEQKDVWAFFSRGIGALVSWHQRCETSSGESDVEVPISSPSSTMKCGMADTMTAFTSMWIRKPIPFNIQEQMAGNVGSATEVNSRPEMQPDTIMSMWDDEAWQSIMDDFSMFPTTTGIAPVGLY</sequence>
<dbReference type="GO" id="GO:0005634">
    <property type="term" value="C:nucleus"/>
    <property type="evidence" value="ECO:0007669"/>
    <property type="project" value="UniProtKB-SubCell"/>
</dbReference>
<reference evidence="8" key="1">
    <citation type="submission" date="2022-10" db="EMBL/GenBank/DDBJ databases">
        <title>Culturing micro-colonial fungi from biological soil crusts in the Mojave desert and describing Neophaeococcomyces mojavensis, and introducing the new genera and species Taxawa tesnikishii.</title>
        <authorList>
            <person name="Kurbessoian T."/>
            <person name="Stajich J.E."/>
        </authorList>
    </citation>
    <scope>NUCLEOTIDE SEQUENCE</scope>
    <source>
        <strain evidence="8">TK_41</strain>
    </source>
</reference>
<evidence type="ECO:0000256" key="2">
    <source>
        <dbReference type="ARBA" id="ARBA00023015"/>
    </source>
</evidence>
<evidence type="ECO:0000313" key="9">
    <source>
        <dbReference type="Proteomes" id="UP001172673"/>
    </source>
</evidence>
<evidence type="ECO:0000256" key="6">
    <source>
        <dbReference type="SAM" id="MobiDB-lite"/>
    </source>
</evidence>
<feature type="compositionally biased region" description="Polar residues" evidence="6">
    <location>
        <begin position="103"/>
        <end position="114"/>
    </location>
</feature>
<keyword evidence="5" id="KW-0539">Nucleus</keyword>
<name>A0AA38XGI9_9EURO</name>
<dbReference type="SUPFAM" id="SSF57701">
    <property type="entry name" value="Zn2/Cys6 DNA-binding domain"/>
    <property type="match status" value="1"/>
</dbReference>
<evidence type="ECO:0000313" key="8">
    <source>
        <dbReference type="EMBL" id="KAJ9613073.1"/>
    </source>
</evidence>
<dbReference type="PANTHER" id="PTHR31845:SF10">
    <property type="entry name" value="ZN(II)2CYS6 TRANSCRIPTION FACTOR (EUROFUNG)"/>
    <property type="match status" value="1"/>
</dbReference>
<protein>
    <recommendedName>
        <fullName evidence="7">Zn(2)-C6 fungal-type domain-containing protein</fullName>
    </recommendedName>
</protein>
<feature type="region of interest" description="Disordered" evidence="6">
    <location>
        <begin position="73"/>
        <end position="115"/>
    </location>
</feature>
<dbReference type="InterPro" id="IPR036864">
    <property type="entry name" value="Zn2-C6_fun-type_DNA-bd_sf"/>
</dbReference>
<dbReference type="GO" id="GO:0008270">
    <property type="term" value="F:zinc ion binding"/>
    <property type="evidence" value="ECO:0007669"/>
    <property type="project" value="InterPro"/>
</dbReference>
<organism evidence="8 9">
    <name type="scientific">Cladophialophora chaetospira</name>
    <dbReference type="NCBI Taxonomy" id="386627"/>
    <lineage>
        <taxon>Eukaryota</taxon>
        <taxon>Fungi</taxon>
        <taxon>Dikarya</taxon>
        <taxon>Ascomycota</taxon>
        <taxon>Pezizomycotina</taxon>
        <taxon>Eurotiomycetes</taxon>
        <taxon>Chaetothyriomycetidae</taxon>
        <taxon>Chaetothyriales</taxon>
        <taxon>Herpotrichiellaceae</taxon>
        <taxon>Cladophialophora</taxon>
    </lineage>
</organism>
<keyword evidence="2" id="KW-0805">Transcription regulation</keyword>
<dbReference type="AlphaFoldDB" id="A0AA38XGI9"/>
<comment type="caution">
    <text evidence="8">The sequence shown here is derived from an EMBL/GenBank/DDBJ whole genome shotgun (WGS) entry which is preliminary data.</text>
</comment>
<dbReference type="PANTHER" id="PTHR31845">
    <property type="entry name" value="FINGER DOMAIN PROTEIN, PUTATIVE-RELATED"/>
    <property type="match status" value="1"/>
</dbReference>
<feature type="domain" description="Zn(2)-C6 fungal-type" evidence="7">
    <location>
        <begin position="12"/>
        <end position="42"/>
    </location>
</feature>
<evidence type="ECO:0000259" key="7">
    <source>
        <dbReference type="PROSITE" id="PS00463"/>
    </source>
</evidence>
<evidence type="ECO:0000256" key="1">
    <source>
        <dbReference type="ARBA" id="ARBA00004123"/>
    </source>
</evidence>
<dbReference type="GO" id="GO:0000976">
    <property type="term" value="F:transcription cis-regulatory region binding"/>
    <property type="evidence" value="ECO:0007669"/>
    <property type="project" value="TreeGrafter"/>
</dbReference>
<dbReference type="Gene3D" id="4.10.240.10">
    <property type="entry name" value="Zn(2)-C6 fungal-type DNA-binding domain"/>
    <property type="match status" value="1"/>
</dbReference>
<comment type="subcellular location">
    <subcellularLocation>
        <location evidence="1">Nucleus</location>
    </subcellularLocation>
</comment>
<dbReference type="PROSITE" id="PS00463">
    <property type="entry name" value="ZN2_CY6_FUNGAL_1"/>
    <property type="match status" value="1"/>
</dbReference>
<dbReference type="GO" id="GO:0000981">
    <property type="term" value="F:DNA-binding transcription factor activity, RNA polymerase II-specific"/>
    <property type="evidence" value="ECO:0007669"/>
    <property type="project" value="InterPro"/>
</dbReference>
<proteinExistence type="predicted"/>
<keyword evidence="9" id="KW-1185">Reference proteome</keyword>
<dbReference type="Proteomes" id="UP001172673">
    <property type="component" value="Unassembled WGS sequence"/>
</dbReference>
<dbReference type="InterPro" id="IPR051089">
    <property type="entry name" value="prtT"/>
</dbReference>
<gene>
    <name evidence="8" type="ORF">H2200_003014</name>
</gene>
<evidence type="ECO:0000256" key="3">
    <source>
        <dbReference type="ARBA" id="ARBA00023125"/>
    </source>
</evidence>
<keyword evidence="3" id="KW-0238">DNA-binding</keyword>